<name>A0A1M5ZPT1_9CLOT</name>
<dbReference type="AlphaFoldDB" id="A0A1M5ZPT1"/>
<gene>
    <name evidence="3" type="ORF">SAMN02745941_03214</name>
</gene>
<evidence type="ECO:0000256" key="1">
    <source>
        <dbReference type="SAM" id="Phobius"/>
    </source>
</evidence>
<reference evidence="3 4" key="1">
    <citation type="submission" date="2016-11" db="EMBL/GenBank/DDBJ databases">
        <authorList>
            <person name="Jaros S."/>
            <person name="Januszkiewicz K."/>
            <person name="Wedrychowicz H."/>
        </authorList>
    </citation>
    <scope>NUCLEOTIDE SEQUENCE [LARGE SCALE GENOMIC DNA]</scope>
    <source>
        <strain evidence="3 4">DSM 6191</strain>
    </source>
</reference>
<feature type="transmembrane region" description="Helical" evidence="1">
    <location>
        <begin position="52"/>
        <end position="70"/>
    </location>
</feature>
<organism evidence="3 4">
    <name type="scientific">Clostridium intestinale DSM 6191</name>
    <dbReference type="NCBI Taxonomy" id="1121320"/>
    <lineage>
        <taxon>Bacteria</taxon>
        <taxon>Bacillati</taxon>
        <taxon>Bacillota</taxon>
        <taxon>Clostridia</taxon>
        <taxon>Eubacteriales</taxon>
        <taxon>Clostridiaceae</taxon>
        <taxon>Clostridium</taxon>
    </lineage>
</organism>
<sequence length="342" mass="38989">MENNLYEYFNDIDMDMESINLLDIELDELAKKRIKNNLHKSLKNRKSNSKKIIVGAAMVVFLAGVVTVYSPQISAFADNIPVLNTLFHEFGYGYGGDFDNYTEVINKSIVDKEYEVTINEAVMDDFSFKLIYTIKTPENIEDLINNKATDNPFPYTPGTSITLNNKEFLGGAGGSHRIIDEHTVQVINDFGIKDTKIPENFTIDIKFNEINNIAGNWDFSFNMSKEKINKDIKSYDIDKKLKIKDVDNKNMTLTFEKISISPISTAMLLKGDGAFDYTKLKFKTEDGIELKPRAYSYEGSEILIYSAKALYKFEPTTTIPNKFILEYTDNDENISSMEVELN</sequence>
<protein>
    <recommendedName>
        <fullName evidence="2">DUF4179 domain-containing protein</fullName>
    </recommendedName>
</protein>
<evidence type="ECO:0000313" key="4">
    <source>
        <dbReference type="Proteomes" id="UP000184241"/>
    </source>
</evidence>
<dbReference type="Proteomes" id="UP000184241">
    <property type="component" value="Unassembled WGS sequence"/>
</dbReference>
<dbReference type="EMBL" id="FQXU01000010">
    <property type="protein sequence ID" value="SHI26201.1"/>
    <property type="molecule type" value="Genomic_DNA"/>
</dbReference>
<dbReference type="Gene3D" id="2.60.40.1630">
    <property type="entry name" value="bacillus anthracis domain"/>
    <property type="match status" value="1"/>
</dbReference>
<keyword evidence="1" id="KW-0812">Transmembrane</keyword>
<evidence type="ECO:0000313" key="3">
    <source>
        <dbReference type="EMBL" id="SHI26201.1"/>
    </source>
</evidence>
<feature type="domain" description="DUF4179" evidence="2">
    <location>
        <begin position="45"/>
        <end position="135"/>
    </location>
</feature>
<keyword evidence="1" id="KW-1133">Transmembrane helix</keyword>
<proteinExistence type="predicted"/>
<dbReference type="Pfam" id="PF13786">
    <property type="entry name" value="DUF4179"/>
    <property type="match status" value="1"/>
</dbReference>
<dbReference type="RefSeq" id="WP_073021085.1">
    <property type="nucleotide sequence ID" value="NZ_FQXU01000010.1"/>
</dbReference>
<evidence type="ECO:0000259" key="2">
    <source>
        <dbReference type="Pfam" id="PF13786"/>
    </source>
</evidence>
<keyword evidence="1" id="KW-0472">Membrane</keyword>
<accession>A0A1M5ZPT1</accession>
<dbReference type="InterPro" id="IPR025436">
    <property type="entry name" value="DUF4179"/>
</dbReference>